<protein>
    <recommendedName>
        <fullName evidence="7">Carrier domain-containing protein</fullName>
    </recommendedName>
</protein>
<sequence>MSLAFAPWQSIARPRYSEMQNIVSPELRAKSIKNSARVNAELSPLELKGLLQNAKPNWRSGVLDALAAHRRLRVSLQLGPWESALVDGRTRATYAATTAHKDGLPLIVRALASSEPVLVIAALDTPALARVAVYATDSLFAPLVAGVDANAKQGGLGGADVGEAVLRIVRGVLELGDAEMLELNESLSACGVDSIAFGQIRNAVAKALGVDVPLEGVITIDILKEHNADALSELEERRGQLGKRKQEKMAMMMAKFDTQGAFSEKDEQLRAILGKLDTIDSAGSLSSEDLTAVRRQLSEGQNVIRETVDRLRQSQEENKMITCRRDELETRVAALETEYEELLDLAESMTDLKNKLEAQYAAQHDAHISEVADLKQQLEMRNNEIRSLNASSESLKSVNEELKRPFAVTSAGIEGGKNLAESAQDLEPTRKAINVQLAEFDGVKKSLMRDLQNRCEKVVELEIQLDEIKEQYNNVIRNSNSKAQQKKMAFLERIVFLHPACITELKAAHDARAHEGGESFPPILARTLCALGVEEALANMGKQGHDSLPLPTLLPPTSKDKSPMARGTYNNNRGGYNNNGDGAGGGEQPDLQVLRGHLPLEEIEFHRLAKLIAGISSLGVADHLSVFYGTDTVLSVLMCAPRSVYPWDIDILRDGPNLFFNKHDGGPFDTVTLNENTGELWPMDHLLSLTDLLARDFPGLAAHPAFTQLRTGISRASSQQNSPPPHHDSPTRSEMPLDDPFAAGPPSRHSPPPLSVEPEDEFGHLFSPGPLSPAPSSRSPSPTPSSGKRKRAHLDSDGEDEREDDEDEDEDNNAPQKKKKKKGNCRNAGASAKRRKQDKIARLRGGAGSETPEAERKAGDLRDGAESPSKAKDKGEFVGDGAPPKTTAKGGEFLGQLSRVASKEGQEALESFILELVEFHTAPIQNTVTPGSRTEDIIHTLECAGEIAKNGEKLIKKGRVLDFHMLLMYARFRFAMHNDGLTHQDRAGTMGFKEEKSSRNYMQRGQRVLDLAGGGTFFLLIIVAALELKDRVTGLHLTCADFRSCGNAIGSPQPNDSWGNSARILVPYIQRLYHDPRLNFLSFGSNVFPEEEMERPDFRFTRVKLDFKAISYNDTLLSHLKTNSPPLRPRATKIWDKIFIPPVLTLPLVSPKVYPTECIQTSIRIPQGTCPVPKDPTAAKRWVEREREVAENGIQVASCYELKEKLESIHSNIEENRDTYVRFDTKILNGKALSIQGIAGQGELDNDVALILTDMRDALGPIVDTLPDLINAAYGDGTIHSDSRAEGFAVEAIHLEPAYNRYAEKGKGAPLDDHHMHFIHRANYPRANHGQRIPWVSKDITKDQDSYAALVSVLTGMCEYLADRLCHHRPDLVGKLEAYINVLPYNAACPWAPFGGVVVNFNACSDAHLDGWDLFKRCLVVPLMRNCKGGALVLYEGRLVLDLHNADAILFPSGRFTHFNLHYVGMRASLVFHTDGGSQQWTEGEGANEWFGGKFGVKLDRPDTV</sequence>
<feature type="compositionally biased region" description="Acidic residues" evidence="6">
    <location>
        <begin position="797"/>
        <end position="812"/>
    </location>
</feature>
<name>A0AAD7H794_9AGAR</name>
<accession>A0AAD7H794</accession>
<dbReference type="Pfam" id="PF05091">
    <property type="entry name" value="eIF-3_zeta"/>
    <property type="match status" value="1"/>
</dbReference>
<dbReference type="PANTHER" id="PTHR12399">
    <property type="entry name" value="EUKARYOTIC TRANSLATION INITIATION FACTOR 3 SUBUNIT 7"/>
    <property type="match status" value="1"/>
</dbReference>
<dbReference type="SUPFAM" id="SSF47336">
    <property type="entry name" value="ACP-like"/>
    <property type="match status" value="1"/>
</dbReference>
<dbReference type="Proteomes" id="UP001215598">
    <property type="component" value="Unassembled WGS sequence"/>
</dbReference>
<evidence type="ECO:0000313" key="9">
    <source>
        <dbReference type="Proteomes" id="UP001215598"/>
    </source>
</evidence>
<keyword evidence="1" id="KW-0963">Cytoplasm</keyword>
<feature type="coiled-coil region" evidence="5">
    <location>
        <begin position="311"/>
        <end position="391"/>
    </location>
</feature>
<dbReference type="PANTHER" id="PTHR12399:SF0">
    <property type="entry name" value="EUKARYOTIC TRANSLATION INITIATION FACTOR 3 SUBUNIT D"/>
    <property type="match status" value="1"/>
</dbReference>
<evidence type="ECO:0000256" key="5">
    <source>
        <dbReference type="SAM" id="Coils"/>
    </source>
</evidence>
<dbReference type="InterPro" id="IPR007783">
    <property type="entry name" value="eIF3d"/>
</dbReference>
<organism evidence="8 9">
    <name type="scientific">Mycena metata</name>
    <dbReference type="NCBI Taxonomy" id="1033252"/>
    <lineage>
        <taxon>Eukaryota</taxon>
        <taxon>Fungi</taxon>
        <taxon>Dikarya</taxon>
        <taxon>Basidiomycota</taxon>
        <taxon>Agaricomycotina</taxon>
        <taxon>Agaricomycetes</taxon>
        <taxon>Agaricomycetidae</taxon>
        <taxon>Agaricales</taxon>
        <taxon>Marasmiineae</taxon>
        <taxon>Mycenaceae</taxon>
        <taxon>Mycena</taxon>
    </lineage>
</organism>
<dbReference type="InterPro" id="IPR036736">
    <property type="entry name" value="ACP-like_sf"/>
</dbReference>
<feature type="region of interest" description="Disordered" evidence="6">
    <location>
        <begin position="713"/>
        <end position="890"/>
    </location>
</feature>
<feature type="domain" description="Carrier" evidence="7">
    <location>
        <begin position="159"/>
        <end position="234"/>
    </location>
</feature>
<feature type="compositionally biased region" description="Low complexity" evidence="6">
    <location>
        <begin position="774"/>
        <end position="786"/>
    </location>
</feature>
<evidence type="ECO:0000256" key="6">
    <source>
        <dbReference type="SAM" id="MobiDB-lite"/>
    </source>
</evidence>
<dbReference type="GO" id="GO:0003743">
    <property type="term" value="F:translation initiation factor activity"/>
    <property type="evidence" value="ECO:0007669"/>
    <property type="project" value="UniProtKB-KW"/>
</dbReference>
<dbReference type="Gene3D" id="3.60.130.30">
    <property type="match status" value="1"/>
</dbReference>
<feature type="compositionally biased region" description="Basic and acidic residues" evidence="6">
    <location>
        <begin position="853"/>
        <end position="877"/>
    </location>
</feature>
<feature type="compositionally biased region" description="Low complexity" evidence="6">
    <location>
        <begin position="565"/>
        <end position="580"/>
    </location>
</feature>
<evidence type="ECO:0000259" key="7">
    <source>
        <dbReference type="PROSITE" id="PS50075"/>
    </source>
</evidence>
<reference evidence="8" key="1">
    <citation type="submission" date="2023-03" db="EMBL/GenBank/DDBJ databases">
        <title>Massive genome expansion in bonnet fungi (Mycena s.s.) driven by repeated elements and novel gene families across ecological guilds.</title>
        <authorList>
            <consortium name="Lawrence Berkeley National Laboratory"/>
            <person name="Harder C.B."/>
            <person name="Miyauchi S."/>
            <person name="Viragh M."/>
            <person name="Kuo A."/>
            <person name="Thoen E."/>
            <person name="Andreopoulos B."/>
            <person name="Lu D."/>
            <person name="Skrede I."/>
            <person name="Drula E."/>
            <person name="Henrissat B."/>
            <person name="Morin E."/>
            <person name="Kohler A."/>
            <person name="Barry K."/>
            <person name="LaButti K."/>
            <person name="Morin E."/>
            <person name="Salamov A."/>
            <person name="Lipzen A."/>
            <person name="Mereny Z."/>
            <person name="Hegedus B."/>
            <person name="Baldrian P."/>
            <person name="Stursova M."/>
            <person name="Weitz H."/>
            <person name="Taylor A."/>
            <person name="Grigoriev I.V."/>
            <person name="Nagy L.G."/>
            <person name="Martin F."/>
            <person name="Kauserud H."/>
        </authorList>
    </citation>
    <scope>NUCLEOTIDE SEQUENCE</scope>
    <source>
        <strain evidence="8">CBHHK182m</strain>
    </source>
</reference>
<dbReference type="InterPro" id="IPR009081">
    <property type="entry name" value="PP-bd_ACP"/>
</dbReference>
<keyword evidence="2" id="KW-0396">Initiation factor</keyword>
<dbReference type="GO" id="GO:0005852">
    <property type="term" value="C:eukaryotic translation initiation factor 3 complex"/>
    <property type="evidence" value="ECO:0007669"/>
    <property type="project" value="InterPro"/>
</dbReference>
<dbReference type="EMBL" id="JARKIB010000336">
    <property type="protein sequence ID" value="KAJ7713740.1"/>
    <property type="molecule type" value="Genomic_DNA"/>
</dbReference>
<evidence type="ECO:0000256" key="4">
    <source>
        <dbReference type="ARBA" id="ARBA00022917"/>
    </source>
</evidence>
<dbReference type="GO" id="GO:0003723">
    <property type="term" value="F:RNA binding"/>
    <property type="evidence" value="ECO:0007669"/>
    <property type="project" value="UniProtKB-KW"/>
</dbReference>
<evidence type="ECO:0000256" key="3">
    <source>
        <dbReference type="ARBA" id="ARBA00022884"/>
    </source>
</evidence>
<comment type="caution">
    <text evidence="8">The sequence shown here is derived from an EMBL/GenBank/DDBJ whole genome shotgun (WGS) entry which is preliminary data.</text>
</comment>
<dbReference type="PROSITE" id="PS50075">
    <property type="entry name" value="CARRIER"/>
    <property type="match status" value="1"/>
</dbReference>
<keyword evidence="3" id="KW-0694">RNA-binding</keyword>
<proteinExistence type="predicted"/>
<keyword evidence="9" id="KW-1185">Reference proteome</keyword>
<dbReference type="Gene3D" id="1.10.1200.10">
    <property type="entry name" value="ACP-like"/>
    <property type="match status" value="1"/>
</dbReference>
<evidence type="ECO:0000313" key="8">
    <source>
        <dbReference type="EMBL" id="KAJ7713740.1"/>
    </source>
</evidence>
<dbReference type="Pfam" id="PF00550">
    <property type="entry name" value="PP-binding"/>
    <property type="match status" value="1"/>
</dbReference>
<feature type="region of interest" description="Disordered" evidence="6">
    <location>
        <begin position="554"/>
        <end position="586"/>
    </location>
</feature>
<feature type="coiled-coil region" evidence="5">
    <location>
        <begin position="451"/>
        <end position="478"/>
    </location>
</feature>
<gene>
    <name evidence="8" type="ORF">B0H16DRAFT_1899341</name>
</gene>
<evidence type="ECO:0000256" key="2">
    <source>
        <dbReference type="ARBA" id="ARBA00022540"/>
    </source>
</evidence>
<keyword evidence="4" id="KW-0648">Protein biosynthesis</keyword>
<keyword evidence="5" id="KW-0175">Coiled coil</keyword>
<evidence type="ECO:0000256" key="1">
    <source>
        <dbReference type="ARBA" id="ARBA00022490"/>
    </source>
</evidence>